<organism evidence="1">
    <name type="scientific">uncultured Caudovirales phage</name>
    <dbReference type="NCBI Taxonomy" id="2100421"/>
    <lineage>
        <taxon>Viruses</taxon>
        <taxon>Duplodnaviria</taxon>
        <taxon>Heunggongvirae</taxon>
        <taxon>Uroviricota</taxon>
        <taxon>Caudoviricetes</taxon>
        <taxon>Peduoviridae</taxon>
        <taxon>Maltschvirus</taxon>
        <taxon>Maltschvirus maltsch</taxon>
    </lineage>
</organism>
<sequence>MELTYNKKMAKWLQKGIKNGWITEPVCYTHEGPELTEDEQIEFDEGYDPCLPIMRLWID</sequence>
<accession>A0A6J5MP42</accession>
<gene>
    <name evidence="1" type="ORF">UFOVP536_33</name>
</gene>
<name>A0A6J5MP42_9CAUD</name>
<proteinExistence type="predicted"/>
<protein>
    <submittedName>
        <fullName evidence="1">Uncharacterized protein</fullName>
    </submittedName>
</protein>
<dbReference type="EMBL" id="LR796499">
    <property type="protein sequence ID" value="CAB4148925.1"/>
    <property type="molecule type" value="Genomic_DNA"/>
</dbReference>
<reference evidence="1" key="1">
    <citation type="submission" date="2020-04" db="EMBL/GenBank/DDBJ databases">
        <authorList>
            <person name="Chiriac C."/>
            <person name="Salcher M."/>
            <person name="Ghai R."/>
            <person name="Kavagutti S V."/>
        </authorList>
    </citation>
    <scope>NUCLEOTIDE SEQUENCE</scope>
</reference>
<evidence type="ECO:0000313" key="1">
    <source>
        <dbReference type="EMBL" id="CAB4148925.1"/>
    </source>
</evidence>